<organism evidence="3 4">
    <name type="scientific">Nonomuraea zeae</name>
    <dbReference type="NCBI Taxonomy" id="1642303"/>
    <lineage>
        <taxon>Bacteria</taxon>
        <taxon>Bacillati</taxon>
        <taxon>Actinomycetota</taxon>
        <taxon>Actinomycetes</taxon>
        <taxon>Streptosporangiales</taxon>
        <taxon>Streptosporangiaceae</taxon>
        <taxon>Nonomuraea</taxon>
    </lineage>
</organism>
<feature type="transmembrane region" description="Helical" evidence="2">
    <location>
        <begin position="285"/>
        <end position="304"/>
    </location>
</feature>
<dbReference type="PANTHER" id="PTHR43221:SF2">
    <property type="entry name" value="PROTEASE HTPX HOMOLOG"/>
    <property type="match status" value="1"/>
</dbReference>
<dbReference type="AlphaFoldDB" id="A0A5S4F212"/>
<dbReference type="Proteomes" id="UP000306628">
    <property type="component" value="Unassembled WGS sequence"/>
</dbReference>
<keyword evidence="2" id="KW-0812">Transmembrane</keyword>
<feature type="transmembrane region" description="Helical" evidence="2">
    <location>
        <begin position="430"/>
        <end position="452"/>
    </location>
</feature>
<evidence type="ECO:0000256" key="2">
    <source>
        <dbReference type="SAM" id="Phobius"/>
    </source>
</evidence>
<protein>
    <submittedName>
        <fullName evidence="3">Uncharacterized protein</fullName>
    </submittedName>
</protein>
<feature type="transmembrane region" description="Helical" evidence="2">
    <location>
        <begin position="166"/>
        <end position="189"/>
    </location>
</feature>
<feature type="transmembrane region" description="Helical" evidence="2">
    <location>
        <begin position="64"/>
        <end position="82"/>
    </location>
</feature>
<feature type="transmembrane region" description="Helical" evidence="2">
    <location>
        <begin position="310"/>
        <end position="332"/>
    </location>
</feature>
<keyword evidence="4" id="KW-1185">Reference proteome</keyword>
<reference evidence="3 4" key="1">
    <citation type="submission" date="2019-05" db="EMBL/GenBank/DDBJ databases">
        <title>Draft genome sequence of Nonomuraea zeae DSM 100528.</title>
        <authorList>
            <person name="Saricaoglu S."/>
            <person name="Isik K."/>
        </authorList>
    </citation>
    <scope>NUCLEOTIDE SEQUENCE [LARGE SCALE GENOMIC DNA]</scope>
    <source>
        <strain evidence="3 4">DSM 100528</strain>
    </source>
</reference>
<evidence type="ECO:0000313" key="3">
    <source>
        <dbReference type="EMBL" id="TMR10019.1"/>
    </source>
</evidence>
<feature type="region of interest" description="Disordered" evidence="1">
    <location>
        <begin position="1"/>
        <end position="43"/>
    </location>
</feature>
<feature type="non-terminal residue" evidence="3">
    <location>
        <position position="473"/>
    </location>
</feature>
<sequence>MNTSGASGPGDTPGPGGTSQTGDGAGTGGSGGAGGSSRAGGSGRVGGAVRPFALAYPSPTASRFVLLLAALLSAGAFVGGWLHEQLHDDWISVAARCDAEAARTAAGLTPVERRALLPRPESLVPPGSTGPAEPGPIELGRYELAGAHQVLLERCLMPSARRTAGFALGGVALAAAAGLAVLFLAPVVIERRRRLRPLGPMVPQAAERVAVLAAEAGLARVPEVFLGPATLRDGYGFGRPGRYRIVLPQAVAVRWRKGELFDPLVRHELAHVAHRDVALAWLARSVGYVLAPLLVLPVVVMLLAADRSLLPGYAWRVLLLAVTALLVSRSLLRSREHDADLRAARAGGGPAAFTAILARARDQDASPWYRRLPAYHPSPARRRAVLERPELAVDVTFLDGFSAAFLAALTVPLVVGGLTGVLTTTGRTDLAFLVPAVLTGLLLGGSAGLGLWRAALVRRAAGGPARVVPVAMG</sequence>
<feature type="transmembrane region" description="Helical" evidence="2">
    <location>
        <begin position="391"/>
        <end position="418"/>
    </location>
</feature>
<keyword evidence="2" id="KW-1133">Transmembrane helix</keyword>
<name>A0A5S4F212_9ACTN</name>
<proteinExistence type="predicted"/>
<evidence type="ECO:0000256" key="1">
    <source>
        <dbReference type="SAM" id="MobiDB-lite"/>
    </source>
</evidence>
<accession>A0A5S4F212</accession>
<dbReference type="PANTHER" id="PTHR43221">
    <property type="entry name" value="PROTEASE HTPX"/>
    <property type="match status" value="1"/>
</dbReference>
<feature type="compositionally biased region" description="Gly residues" evidence="1">
    <location>
        <begin position="7"/>
        <end position="43"/>
    </location>
</feature>
<dbReference type="InterPro" id="IPR050083">
    <property type="entry name" value="HtpX_protease"/>
</dbReference>
<comment type="caution">
    <text evidence="3">The sequence shown here is derived from an EMBL/GenBank/DDBJ whole genome shotgun (WGS) entry which is preliminary data.</text>
</comment>
<evidence type="ECO:0000313" key="4">
    <source>
        <dbReference type="Proteomes" id="UP000306628"/>
    </source>
</evidence>
<dbReference type="EMBL" id="VCKX01000548">
    <property type="protein sequence ID" value="TMR10019.1"/>
    <property type="molecule type" value="Genomic_DNA"/>
</dbReference>
<keyword evidence="2" id="KW-0472">Membrane</keyword>
<gene>
    <name evidence="3" type="ORF">ETD85_60910</name>
</gene>